<sequence length="80" mass="9412">MLDSEEFEENQRGNTEQRRTMIKQWAEYIRTHGDEEWSRQQNKLINSQLQSVNDLAETGDTDPVQFANVRDRLQDPESGT</sequence>
<gene>
    <name evidence="2" type="ordered locus">OE_6097R</name>
</gene>
<dbReference type="RefSeq" id="WP_010904227.1">
    <property type="nucleotide sequence ID" value="NC_010369.1"/>
</dbReference>
<dbReference type="EMBL" id="AM774417">
    <property type="protein sequence ID" value="CAP15252.1"/>
    <property type="molecule type" value="Genomic_DNA"/>
</dbReference>
<reference evidence="2 3" key="1">
    <citation type="journal article" date="2008" name="Genomics">
        <title>Evolution in the laboratory: the genome of Halobacterium salinarum strain R1 compared to that of strain NRC-1.</title>
        <authorList>
            <person name="Pfeiffer F."/>
            <person name="Schuster S.C."/>
            <person name="Broicher A."/>
            <person name="Falb M."/>
            <person name="Palm P."/>
            <person name="Rodewald K."/>
            <person name="Ruepp A."/>
            <person name="Soppa J."/>
            <person name="Tittor J."/>
            <person name="Oesterhelt D."/>
        </authorList>
    </citation>
    <scope>NUCLEOTIDE SEQUENCE [LARGE SCALE GENOMIC DNA]</scope>
    <source>
        <strain evidence="3">ATCC 29341 / DSM 671 / R1</strain>
        <plasmid evidence="3">Plasmid PHS2</plasmid>
    </source>
</reference>
<dbReference type="AlphaFoldDB" id="B0R9G6"/>
<proteinExistence type="predicted"/>
<geneLocation type="plasmid" evidence="2 3">
    <name>PHS2</name>
</geneLocation>
<feature type="compositionally biased region" description="Basic and acidic residues" evidence="1">
    <location>
        <begin position="69"/>
        <end position="80"/>
    </location>
</feature>
<organism evidence="2 3">
    <name type="scientific">Halobacterium salinarum (strain ATCC 29341 / DSM 671 / R1)</name>
    <dbReference type="NCBI Taxonomy" id="478009"/>
    <lineage>
        <taxon>Archaea</taxon>
        <taxon>Methanobacteriati</taxon>
        <taxon>Methanobacteriota</taxon>
        <taxon>Stenosarchaea group</taxon>
        <taxon>Halobacteria</taxon>
        <taxon>Halobacteriales</taxon>
        <taxon>Halobacteriaceae</taxon>
        <taxon>Halobacterium</taxon>
        <taxon>Halobacterium salinarum NRC-34001</taxon>
    </lineage>
</organism>
<accession>B0R9G6</accession>
<dbReference type="InterPro" id="IPR058463">
    <property type="entry name" value="DUF8150"/>
</dbReference>
<dbReference type="KEGG" id="hsl:OE_6097R"/>
<feature type="region of interest" description="Disordered" evidence="1">
    <location>
        <begin position="57"/>
        <end position="80"/>
    </location>
</feature>
<dbReference type="GeneID" id="5955053"/>
<evidence type="ECO:0000256" key="1">
    <source>
        <dbReference type="SAM" id="MobiDB-lite"/>
    </source>
</evidence>
<dbReference type="Pfam" id="PF26477">
    <property type="entry name" value="DUF8150"/>
    <property type="match status" value="1"/>
</dbReference>
<dbReference type="HOGENOM" id="CLU_2581318_0_0_2"/>
<dbReference type="Proteomes" id="UP000001321">
    <property type="component" value="Plasmid PHS2"/>
</dbReference>
<name>B0R9G6_HALS3</name>
<evidence type="ECO:0000313" key="2">
    <source>
        <dbReference type="EMBL" id="CAP15252.1"/>
    </source>
</evidence>
<evidence type="ECO:0000313" key="3">
    <source>
        <dbReference type="Proteomes" id="UP000001321"/>
    </source>
</evidence>
<keyword evidence="2" id="KW-0614">Plasmid</keyword>
<protein>
    <submittedName>
        <fullName evidence="2">Uncharacterized protein</fullName>
    </submittedName>
</protein>
<dbReference type="EnsemblBacteria" id="CAP15252">
    <property type="protein sequence ID" value="CAP15252"/>
    <property type="gene ID" value="OE_6097R"/>
</dbReference>